<protein>
    <submittedName>
        <fullName evidence="2">Alanine acetyltransferase</fullName>
    </submittedName>
</protein>
<reference evidence="2" key="2">
    <citation type="submission" date="2020-09" db="EMBL/GenBank/DDBJ databases">
        <authorList>
            <person name="Sun Q."/>
            <person name="Ohkuma M."/>
        </authorList>
    </citation>
    <scope>NUCLEOTIDE SEQUENCE</scope>
    <source>
        <strain evidence="2">JCM 13306</strain>
    </source>
</reference>
<dbReference type="Proteomes" id="UP000623958">
    <property type="component" value="Unassembled WGS sequence"/>
</dbReference>
<name>A0A919KJ94_9XANT</name>
<organism evidence="2 3">
    <name type="scientific">Xanthomonas boreopolis</name>
    <dbReference type="NCBI Taxonomy" id="86183"/>
    <lineage>
        <taxon>Bacteria</taxon>
        <taxon>Pseudomonadati</taxon>
        <taxon>Pseudomonadota</taxon>
        <taxon>Gammaproteobacteria</taxon>
        <taxon>Lysobacterales</taxon>
        <taxon>Lysobacteraceae</taxon>
        <taxon>Xanthomonas</taxon>
    </lineage>
</organism>
<comment type="caution">
    <text evidence="2">The sequence shown here is derived from an EMBL/GenBank/DDBJ whole genome shotgun (WGS) entry which is preliminary data.</text>
</comment>
<sequence length="151" mass="16157">MSGTAAEPLWSDLQLSWLQAMGHTVYLDRATAATAPGPATEVAPVLEAGPTRAQRPEARVPPQAPVRRSAPAAPPEAMPASRAAAPAVRRARVGLPDRLQIALLRASGCNPNDPETQRLMATWPLDALRADPAAKRALWPQLRALRRRSSP</sequence>
<accession>A0A919KJ94</accession>
<dbReference type="AlphaFoldDB" id="A0A919KJ94"/>
<dbReference type="RefSeq" id="WP_434029626.1">
    <property type="nucleotide sequence ID" value="NZ_BNBA01000023.1"/>
</dbReference>
<evidence type="ECO:0000313" key="3">
    <source>
        <dbReference type="Proteomes" id="UP000623958"/>
    </source>
</evidence>
<gene>
    <name evidence="2" type="ORF">GCM10009090_27520</name>
</gene>
<feature type="region of interest" description="Disordered" evidence="1">
    <location>
        <begin position="38"/>
        <end position="89"/>
    </location>
</feature>
<reference evidence="2" key="1">
    <citation type="journal article" date="2014" name="Int. J. Syst. Evol. Microbiol.">
        <title>Complete genome sequence of Corynebacterium casei LMG S-19264T (=DSM 44701T), isolated from a smear-ripened cheese.</title>
        <authorList>
            <consortium name="US DOE Joint Genome Institute (JGI-PGF)"/>
            <person name="Walter F."/>
            <person name="Albersmeier A."/>
            <person name="Kalinowski J."/>
            <person name="Ruckert C."/>
        </authorList>
    </citation>
    <scope>NUCLEOTIDE SEQUENCE</scope>
    <source>
        <strain evidence="2">JCM 13306</strain>
    </source>
</reference>
<evidence type="ECO:0000313" key="2">
    <source>
        <dbReference type="EMBL" id="GHH56979.1"/>
    </source>
</evidence>
<proteinExistence type="predicted"/>
<evidence type="ECO:0000256" key="1">
    <source>
        <dbReference type="SAM" id="MobiDB-lite"/>
    </source>
</evidence>
<keyword evidence="3" id="KW-1185">Reference proteome</keyword>
<feature type="compositionally biased region" description="Low complexity" evidence="1">
    <location>
        <begin position="78"/>
        <end position="88"/>
    </location>
</feature>
<dbReference type="EMBL" id="BNBA01000023">
    <property type="protein sequence ID" value="GHH56979.1"/>
    <property type="molecule type" value="Genomic_DNA"/>
</dbReference>